<dbReference type="Proteomes" id="UP000199570">
    <property type="component" value="Unassembled WGS sequence"/>
</dbReference>
<dbReference type="EMBL" id="FNKJ01000003">
    <property type="protein sequence ID" value="SDQ94484.1"/>
    <property type="molecule type" value="Genomic_DNA"/>
</dbReference>
<comment type="similarity">
    <text evidence="1">Belongs to the LysR transcriptional regulatory family.</text>
</comment>
<evidence type="ECO:0000256" key="4">
    <source>
        <dbReference type="ARBA" id="ARBA00023163"/>
    </source>
</evidence>
<evidence type="ECO:0000313" key="5">
    <source>
        <dbReference type="EMBL" id="SDQ94484.1"/>
    </source>
</evidence>
<dbReference type="SUPFAM" id="SSF46785">
    <property type="entry name" value="Winged helix' DNA-binding domain"/>
    <property type="match status" value="1"/>
</dbReference>
<dbReference type="CDD" id="cd08459">
    <property type="entry name" value="PBP2_DntR_NahR_LinR_like"/>
    <property type="match status" value="1"/>
</dbReference>
<keyword evidence="2" id="KW-0805">Transcription regulation</keyword>
<evidence type="ECO:0000313" key="6">
    <source>
        <dbReference type="Proteomes" id="UP000199570"/>
    </source>
</evidence>
<name>A0A1H1F101_9PSED</name>
<sequence>MKTDLNLLRVLLAVHEAGNVTAAAQRLGMSQPAASAALARLRRSLGDALFVRSGQTMAATPRAQSIIDRTREVIDIIDRDILSNPVFDPSTSTAPFMFCLSEIGEIAFLPMLLGHLRSVAPLAQICSLSLAAKDVDEHLREGKVDLVMGYFPDLGAANIYQQRLFSHDLVCLIRGGHKIRHEQLTLDEFCTLEHVQVRDGGRNQEMYESYLAKAGVKRNIVLQMGHYMSTASIIERSNLVVVLPRTVASLYAKYANVRSVELPDGFPVYDIKQYWHARFQNDPRHQWIRQTVRTLFENDQPGVSAALPHDLPGKEVVFDD</sequence>
<dbReference type="InterPro" id="IPR050389">
    <property type="entry name" value="LysR-type_TF"/>
</dbReference>
<dbReference type="InterPro" id="IPR000847">
    <property type="entry name" value="LysR_HTH_N"/>
</dbReference>
<keyword evidence="4" id="KW-0804">Transcription</keyword>
<dbReference type="InterPro" id="IPR005119">
    <property type="entry name" value="LysR_subst-bd"/>
</dbReference>
<dbReference type="Pfam" id="PF00126">
    <property type="entry name" value="HTH_1"/>
    <property type="match status" value="1"/>
</dbReference>
<dbReference type="PANTHER" id="PTHR30118">
    <property type="entry name" value="HTH-TYPE TRANSCRIPTIONAL REGULATOR LEUO-RELATED"/>
    <property type="match status" value="1"/>
</dbReference>
<dbReference type="PROSITE" id="PS50931">
    <property type="entry name" value="HTH_LYSR"/>
    <property type="match status" value="1"/>
</dbReference>
<keyword evidence="6" id="KW-1185">Reference proteome</keyword>
<dbReference type="GO" id="GO:0003700">
    <property type="term" value="F:DNA-binding transcription factor activity"/>
    <property type="evidence" value="ECO:0007669"/>
    <property type="project" value="InterPro"/>
</dbReference>
<dbReference type="SUPFAM" id="SSF53850">
    <property type="entry name" value="Periplasmic binding protein-like II"/>
    <property type="match status" value="1"/>
</dbReference>
<dbReference type="AlphaFoldDB" id="A0A1H1F101"/>
<dbReference type="OrthoDB" id="8557381at2"/>
<accession>A0A1H1F101</accession>
<evidence type="ECO:0000256" key="3">
    <source>
        <dbReference type="ARBA" id="ARBA00023125"/>
    </source>
</evidence>
<gene>
    <name evidence="5" type="ORF">SAMN04490195_2445</name>
</gene>
<evidence type="ECO:0000256" key="1">
    <source>
        <dbReference type="ARBA" id="ARBA00009437"/>
    </source>
</evidence>
<dbReference type="RefSeq" id="WP_075944527.1">
    <property type="nucleotide sequence ID" value="NZ_FNKJ01000003.1"/>
</dbReference>
<protein>
    <submittedName>
        <fullName evidence="5">DNA-binding transcriptional regulator, LysR family</fullName>
    </submittedName>
</protein>
<dbReference type="InterPro" id="IPR036388">
    <property type="entry name" value="WH-like_DNA-bd_sf"/>
</dbReference>
<evidence type="ECO:0000256" key="2">
    <source>
        <dbReference type="ARBA" id="ARBA00023015"/>
    </source>
</evidence>
<dbReference type="Pfam" id="PF03466">
    <property type="entry name" value="LysR_substrate"/>
    <property type="match status" value="1"/>
</dbReference>
<organism evidence="5 6">
    <name type="scientific">Pseudomonas moorei</name>
    <dbReference type="NCBI Taxonomy" id="395599"/>
    <lineage>
        <taxon>Bacteria</taxon>
        <taxon>Pseudomonadati</taxon>
        <taxon>Pseudomonadota</taxon>
        <taxon>Gammaproteobacteria</taxon>
        <taxon>Pseudomonadales</taxon>
        <taxon>Pseudomonadaceae</taxon>
        <taxon>Pseudomonas</taxon>
    </lineage>
</organism>
<dbReference type="InterPro" id="IPR036390">
    <property type="entry name" value="WH_DNA-bd_sf"/>
</dbReference>
<dbReference type="GO" id="GO:0003677">
    <property type="term" value="F:DNA binding"/>
    <property type="evidence" value="ECO:0007669"/>
    <property type="project" value="UniProtKB-KW"/>
</dbReference>
<dbReference type="Gene3D" id="1.10.10.10">
    <property type="entry name" value="Winged helix-like DNA-binding domain superfamily/Winged helix DNA-binding domain"/>
    <property type="match status" value="1"/>
</dbReference>
<dbReference type="Gene3D" id="3.40.190.10">
    <property type="entry name" value="Periplasmic binding protein-like II"/>
    <property type="match status" value="2"/>
</dbReference>
<dbReference type="PRINTS" id="PR00039">
    <property type="entry name" value="HTHLYSR"/>
</dbReference>
<keyword evidence="3 5" id="KW-0238">DNA-binding</keyword>
<proteinExistence type="inferred from homology"/>
<reference evidence="6" key="1">
    <citation type="submission" date="2016-10" db="EMBL/GenBank/DDBJ databases">
        <authorList>
            <person name="Varghese N."/>
            <person name="Submissions S."/>
        </authorList>
    </citation>
    <scope>NUCLEOTIDE SEQUENCE [LARGE SCALE GENOMIC DNA]</scope>
    <source>
        <strain evidence="6">BS3775</strain>
    </source>
</reference>
<dbReference type="PANTHER" id="PTHR30118:SF15">
    <property type="entry name" value="TRANSCRIPTIONAL REGULATORY PROTEIN"/>
    <property type="match status" value="1"/>
</dbReference>